<comment type="subcellular location">
    <subcellularLocation>
        <location evidence="1">Cell inner membrane</location>
        <topology evidence="1">Multi-pass membrane protein</topology>
    </subcellularLocation>
</comment>
<feature type="domain" description="Tripartite ATP-independent periplasmic transporters DctQ component" evidence="10">
    <location>
        <begin position="22"/>
        <end position="151"/>
    </location>
</feature>
<feature type="transmembrane region" description="Helical" evidence="9">
    <location>
        <begin position="46"/>
        <end position="64"/>
    </location>
</feature>
<keyword evidence="12" id="KW-1185">Reference proteome</keyword>
<keyword evidence="6 9" id="KW-1133">Transmembrane helix</keyword>
<name>A0A7G6E2T0_THEFR</name>
<keyword evidence="5 9" id="KW-0812">Transmembrane</keyword>
<evidence type="ECO:0000256" key="3">
    <source>
        <dbReference type="ARBA" id="ARBA00022475"/>
    </source>
</evidence>
<dbReference type="RefSeq" id="WP_051965765.1">
    <property type="nucleotide sequence ID" value="NZ_CP045798.1"/>
</dbReference>
<keyword evidence="2" id="KW-0813">Transport</keyword>
<organism evidence="11 12">
    <name type="scientific">Thermanaerosceptrum fracticalcis</name>
    <dbReference type="NCBI Taxonomy" id="1712410"/>
    <lineage>
        <taxon>Bacteria</taxon>
        <taxon>Bacillati</taxon>
        <taxon>Bacillota</taxon>
        <taxon>Clostridia</taxon>
        <taxon>Eubacteriales</taxon>
        <taxon>Peptococcaceae</taxon>
        <taxon>Thermanaerosceptrum</taxon>
    </lineage>
</organism>
<evidence type="ECO:0000256" key="7">
    <source>
        <dbReference type="ARBA" id="ARBA00023136"/>
    </source>
</evidence>
<evidence type="ECO:0000256" key="6">
    <source>
        <dbReference type="ARBA" id="ARBA00022989"/>
    </source>
</evidence>
<dbReference type="InterPro" id="IPR007387">
    <property type="entry name" value="TRAP_DctQ"/>
</dbReference>
<keyword evidence="4" id="KW-0997">Cell inner membrane</keyword>
<dbReference type="OrthoDB" id="9814265at2"/>
<dbReference type="GO" id="GO:0022857">
    <property type="term" value="F:transmembrane transporter activity"/>
    <property type="evidence" value="ECO:0007669"/>
    <property type="project" value="TreeGrafter"/>
</dbReference>
<feature type="transmembrane region" description="Helical" evidence="9">
    <location>
        <begin position="126"/>
        <end position="143"/>
    </location>
</feature>
<evidence type="ECO:0000313" key="11">
    <source>
        <dbReference type="EMBL" id="QNB46384.1"/>
    </source>
</evidence>
<evidence type="ECO:0000256" key="2">
    <source>
        <dbReference type="ARBA" id="ARBA00022448"/>
    </source>
</evidence>
<keyword evidence="3" id="KW-1003">Cell membrane</keyword>
<comment type="similarity">
    <text evidence="8">Belongs to the TRAP transporter small permease family.</text>
</comment>
<dbReference type="AlphaFoldDB" id="A0A7G6E2T0"/>
<dbReference type="Pfam" id="PF04290">
    <property type="entry name" value="DctQ"/>
    <property type="match status" value="1"/>
</dbReference>
<feature type="transmembrane region" description="Helical" evidence="9">
    <location>
        <begin position="12"/>
        <end position="34"/>
    </location>
</feature>
<dbReference type="Proteomes" id="UP000515847">
    <property type="component" value="Chromosome"/>
</dbReference>
<dbReference type="EMBL" id="CP045798">
    <property type="protein sequence ID" value="QNB46384.1"/>
    <property type="molecule type" value="Genomic_DNA"/>
</dbReference>
<keyword evidence="7 9" id="KW-0472">Membrane</keyword>
<protein>
    <submittedName>
        <fullName evidence="11">TRAP transporter small permease subunit</fullName>
    </submittedName>
</protein>
<evidence type="ECO:0000256" key="5">
    <source>
        <dbReference type="ARBA" id="ARBA00022692"/>
    </source>
</evidence>
<evidence type="ECO:0000256" key="1">
    <source>
        <dbReference type="ARBA" id="ARBA00004429"/>
    </source>
</evidence>
<reference evidence="11 12" key="1">
    <citation type="journal article" date="2019" name="Front. Microbiol.">
        <title>Thermoanaerosceptrum fracticalcis gen. nov. sp. nov., a Novel Fumarate-Fermenting Microorganism From a Deep Fractured Carbonate Aquifer of the US Great Basin.</title>
        <authorList>
            <person name="Hamilton-Brehm S.D."/>
            <person name="Stewart L.E."/>
            <person name="Zavarin M."/>
            <person name="Caldwell M."/>
            <person name="Lawson P.A."/>
            <person name="Onstott T.C."/>
            <person name="Grzymski J."/>
            <person name="Neveux I."/>
            <person name="Lollar B.S."/>
            <person name="Russell C.E."/>
            <person name="Moser D.P."/>
        </authorList>
    </citation>
    <scope>NUCLEOTIDE SEQUENCE [LARGE SCALE GENOMIC DNA]</scope>
    <source>
        <strain evidence="11 12">DRI-13</strain>
    </source>
</reference>
<feature type="transmembrane region" description="Helical" evidence="9">
    <location>
        <begin position="85"/>
        <end position="106"/>
    </location>
</feature>
<evidence type="ECO:0000259" key="10">
    <source>
        <dbReference type="Pfam" id="PF04290"/>
    </source>
</evidence>
<proteinExistence type="inferred from homology"/>
<accession>A0A7G6E2T0</accession>
<dbReference type="InterPro" id="IPR055348">
    <property type="entry name" value="DctQ"/>
</dbReference>
<evidence type="ECO:0000256" key="4">
    <source>
        <dbReference type="ARBA" id="ARBA00022519"/>
    </source>
</evidence>
<dbReference type="GO" id="GO:0015740">
    <property type="term" value="P:C4-dicarboxylate transport"/>
    <property type="evidence" value="ECO:0007669"/>
    <property type="project" value="TreeGrafter"/>
</dbReference>
<evidence type="ECO:0000256" key="8">
    <source>
        <dbReference type="ARBA" id="ARBA00038436"/>
    </source>
</evidence>
<evidence type="ECO:0000313" key="12">
    <source>
        <dbReference type="Proteomes" id="UP000515847"/>
    </source>
</evidence>
<dbReference type="GO" id="GO:0005886">
    <property type="term" value="C:plasma membrane"/>
    <property type="evidence" value="ECO:0007669"/>
    <property type="project" value="UniProtKB-SubCell"/>
</dbReference>
<gene>
    <name evidence="11" type="ORF">BR63_08680</name>
</gene>
<dbReference type="KEGG" id="tfr:BR63_08680"/>
<dbReference type="PANTHER" id="PTHR35011:SF2">
    <property type="entry name" value="2,3-DIKETO-L-GULONATE TRAP TRANSPORTER SMALL PERMEASE PROTEIN YIAM"/>
    <property type="match status" value="1"/>
</dbReference>
<dbReference type="PANTHER" id="PTHR35011">
    <property type="entry name" value="2,3-DIKETO-L-GULONATE TRAP TRANSPORTER SMALL PERMEASE PROTEIN YIAM"/>
    <property type="match status" value="1"/>
</dbReference>
<evidence type="ECO:0000256" key="9">
    <source>
        <dbReference type="SAM" id="Phobius"/>
    </source>
</evidence>
<sequence>MKILLYAERALELFTAFLLACMAIIVFINVVARYVFDKAFPWNEEISLFMFTWVVFLGALLAFKRHRHLGLDIVINLLPNLGKKVAAFIGNILMAGALLILIQGGIKFYFQTVVWPAPATQIPYGYVNAVVPFSAFFMLLLLIKDTVEIFQKEKNEGEGGTQC</sequence>